<accession>A0A9W7IZS5</accession>
<dbReference type="Proteomes" id="UP001165190">
    <property type="component" value="Unassembled WGS sequence"/>
</dbReference>
<evidence type="ECO:0000256" key="3">
    <source>
        <dbReference type="ARBA" id="ARBA00022471"/>
    </source>
</evidence>
<evidence type="ECO:0000256" key="5">
    <source>
        <dbReference type="ARBA" id="ARBA00022729"/>
    </source>
</evidence>
<dbReference type="PANTHER" id="PTHR31232:SF155">
    <property type="entry name" value="PLANT SELF-INCOMPATIBILITY PROTEIN S1 FAMILY"/>
    <property type="match status" value="1"/>
</dbReference>
<comment type="similarity">
    <text evidence="2 6">Belongs to the plant self-incompatibility (S1) protein family.</text>
</comment>
<evidence type="ECO:0000256" key="4">
    <source>
        <dbReference type="ARBA" id="ARBA00022525"/>
    </source>
</evidence>
<comment type="caution">
    <text evidence="9">The sequence shown here is derived from an EMBL/GenBank/DDBJ whole genome shotgun (WGS) entry which is preliminary data.</text>
</comment>
<dbReference type="InterPro" id="IPR010264">
    <property type="entry name" value="Self-incomp_S1"/>
</dbReference>
<feature type="signal peptide" evidence="6">
    <location>
        <begin position="1"/>
        <end position="26"/>
    </location>
</feature>
<dbReference type="EMBL" id="BSYR01000038">
    <property type="protein sequence ID" value="GMJ04051.1"/>
    <property type="molecule type" value="Genomic_DNA"/>
</dbReference>
<dbReference type="EMBL" id="BSYR01000038">
    <property type="protein sequence ID" value="GMJ04050.1"/>
    <property type="molecule type" value="Genomic_DNA"/>
</dbReference>
<keyword evidence="4 6" id="KW-0964">Secreted</keyword>
<evidence type="ECO:0000313" key="8">
    <source>
        <dbReference type="EMBL" id="GMJ04051.1"/>
    </source>
</evidence>
<protein>
    <recommendedName>
        <fullName evidence="6">S-protein homolog</fullName>
    </recommendedName>
</protein>
<evidence type="ECO:0000313" key="10">
    <source>
        <dbReference type="Proteomes" id="UP001165190"/>
    </source>
</evidence>
<dbReference type="AlphaFoldDB" id="A0A9W7IZS5"/>
<name>A0A9W7IZS5_HIBTR</name>
<keyword evidence="5 6" id="KW-0732">Signal</keyword>
<evidence type="ECO:0000313" key="7">
    <source>
        <dbReference type="EMBL" id="GMJ04050.1"/>
    </source>
</evidence>
<organism evidence="9 10">
    <name type="scientific">Hibiscus trionum</name>
    <name type="common">Flower of an hour</name>
    <dbReference type="NCBI Taxonomy" id="183268"/>
    <lineage>
        <taxon>Eukaryota</taxon>
        <taxon>Viridiplantae</taxon>
        <taxon>Streptophyta</taxon>
        <taxon>Embryophyta</taxon>
        <taxon>Tracheophyta</taxon>
        <taxon>Spermatophyta</taxon>
        <taxon>Magnoliopsida</taxon>
        <taxon>eudicotyledons</taxon>
        <taxon>Gunneridae</taxon>
        <taxon>Pentapetalae</taxon>
        <taxon>rosids</taxon>
        <taxon>malvids</taxon>
        <taxon>Malvales</taxon>
        <taxon>Malvaceae</taxon>
        <taxon>Malvoideae</taxon>
        <taxon>Hibiscus</taxon>
    </lineage>
</organism>
<feature type="chain" id="PRO_5041473948" description="S-protein homolog" evidence="6">
    <location>
        <begin position="27"/>
        <end position="135"/>
    </location>
</feature>
<reference evidence="9" key="1">
    <citation type="submission" date="2023-05" db="EMBL/GenBank/DDBJ databases">
        <title>Genome and transcriptome analyses reveal genes involved in the formation of fine ridges on petal epidermal cells in Hibiscus trionum.</title>
        <authorList>
            <person name="Koshimizu S."/>
            <person name="Masuda S."/>
            <person name="Ishii T."/>
            <person name="Shirasu K."/>
            <person name="Hoshino A."/>
            <person name="Arita M."/>
        </authorList>
    </citation>
    <scope>NUCLEOTIDE SEQUENCE</scope>
    <source>
        <strain evidence="9">Hamamatsu line</strain>
    </source>
</reference>
<keyword evidence="10" id="KW-1185">Reference proteome</keyword>
<dbReference type="GO" id="GO:0060320">
    <property type="term" value="P:rejection of self pollen"/>
    <property type="evidence" value="ECO:0007669"/>
    <property type="project" value="UniProtKB-KW"/>
</dbReference>
<dbReference type="Pfam" id="PF05938">
    <property type="entry name" value="Self-incomp_S1"/>
    <property type="match status" value="1"/>
</dbReference>
<evidence type="ECO:0000256" key="2">
    <source>
        <dbReference type="ARBA" id="ARBA00005581"/>
    </source>
</evidence>
<gene>
    <name evidence="7" type="ORF">HRI_004074200</name>
    <name evidence="8" type="ORF">HRI_004074300</name>
    <name evidence="9" type="ORF">HRI_004074400</name>
</gene>
<evidence type="ECO:0000313" key="9">
    <source>
        <dbReference type="EMBL" id="GMJ04052.1"/>
    </source>
</evidence>
<evidence type="ECO:0000256" key="6">
    <source>
        <dbReference type="RuleBase" id="RU367044"/>
    </source>
</evidence>
<dbReference type="PANTHER" id="PTHR31232">
    <property type="match status" value="1"/>
</dbReference>
<dbReference type="EMBL" id="BSYR01000038">
    <property type="protein sequence ID" value="GMJ04052.1"/>
    <property type="molecule type" value="Genomic_DNA"/>
</dbReference>
<comment type="subcellular location">
    <subcellularLocation>
        <location evidence="1 6">Secreted</location>
    </subcellularLocation>
</comment>
<proteinExistence type="inferred from homology"/>
<sequence>MGISSVNLVFLFVCICLLSHMKDGEAVGDKYTVHITNDLGNNNQLSIHCKSDHSDLGVHVLRESQEFHWTFEVFRLTTYQCNMMGEKHSKTIQVFISNEPFLERCIGECFWSVRDEGFYMKDDRDGKWKLAYTWN</sequence>
<keyword evidence="3 6" id="KW-0713">Self-incompatibility</keyword>
<dbReference type="OrthoDB" id="929995at2759"/>
<dbReference type="GO" id="GO:0005576">
    <property type="term" value="C:extracellular region"/>
    <property type="evidence" value="ECO:0007669"/>
    <property type="project" value="UniProtKB-SubCell"/>
</dbReference>
<evidence type="ECO:0000256" key="1">
    <source>
        <dbReference type="ARBA" id="ARBA00004613"/>
    </source>
</evidence>